<evidence type="ECO:0000256" key="1">
    <source>
        <dbReference type="ARBA" id="ARBA00010164"/>
    </source>
</evidence>
<reference evidence="5 6" key="1">
    <citation type="submission" date="2020-06" db="EMBL/GenBank/DDBJ databases">
        <title>Nonomuraea sp. SMC257, a novel actinomycete isolated from soil.</title>
        <authorList>
            <person name="Chanama M."/>
        </authorList>
    </citation>
    <scope>NUCLEOTIDE SEQUENCE [LARGE SCALE GENOMIC DNA]</scope>
    <source>
        <strain evidence="5 6">SMC257</strain>
    </source>
</reference>
<evidence type="ECO:0000256" key="2">
    <source>
        <dbReference type="ARBA" id="ARBA00022679"/>
    </source>
</evidence>
<gene>
    <name evidence="5" type="ORF">HTZ77_26315</name>
</gene>
<evidence type="ECO:0000313" key="5">
    <source>
        <dbReference type="EMBL" id="NUW34917.1"/>
    </source>
</evidence>
<name>A0A7Y6IB05_9ACTN</name>
<feature type="domain" description="HipA-like C-terminal" evidence="4">
    <location>
        <begin position="5"/>
        <end position="132"/>
    </location>
</feature>
<dbReference type="PANTHER" id="PTHR37419">
    <property type="entry name" value="SERINE/THREONINE-PROTEIN KINASE TOXIN HIPA"/>
    <property type="match status" value="1"/>
</dbReference>
<proteinExistence type="inferred from homology"/>
<keyword evidence="3" id="KW-0418">Kinase</keyword>
<dbReference type="Proteomes" id="UP000586042">
    <property type="component" value="Unassembled WGS sequence"/>
</dbReference>
<comment type="caution">
    <text evidence="5">The sequence shown here is derived from an EMBL/GenBank/DDBJ whole genome shotgun (WGS) entry which is preliminary data.</text>
</comment>
<evidence type="ECO:0000313" key="6">
    <source>
        <dbReference type="Proteomes" id="UP000586042"/>
    </source>
</evidence>
<dbReference type="AlphaFoldDB" id="A0A7Y6IB05"/>
<dbReference type="InterPro" id="IPR052028">
    <property type="entry name" value="HipA_Ser/Thr_kinase"/>
</dbReference>
<dbReference type="PANTHER" id="PTHR37419:SF1">
    <property type="entry name" value="SERINE_THREONINE-PROTEIN KINASE TOXIN HIPA"/>
    <property type="match status" value="1"/>
</dbReference>
<dbReference type="InterPro" id="IPR012893">
    <property type="entry name" value="HipA-like_C"/>
</dbReference>
<dbReference type="RefSeq" id="WP_175592360.1">
    <property type="nucleotide sequence ID" value="NZ_JABWGN010000010.1"/>
</dbReference>
<dbReference type="EMBL" id="JABWGN010000010">
    <property type="protein sequence ID" value="NUW34917.1"/>
    <property type="molecule type" value="Genomic_DNA"/>
</dbReference>
<organism evidence="5 6">
    <name type="scientific">Nonomuraea montanisoli</name>
    <dbReference type="NCBI Taxonomy" id="2741721"/>
    <lineage>
        <taxon>Bacteria</taxon>
        <taxon>Bacillati</taxon>
        <taxon>Actinomycetota</taxon>
        <taxon>Actinomycetes</taxon>
        <taxon>Streptosporangiales</taxon>
        <taxon>Streptosporangiaceae</taxon>
        <taxon>Nonomuraea</taxon>
    </lineage>
</organism>
<dbReference type="GO" id="GO:0004674">
    <property type="term" value="F:protein serine/threonine kinase activity"/>
    <property type="evidence" value="ECO:0007669"/>
    <property type="project" value="TreeGrafter"/>
</dbReference>
<evidence type="ECO:0000259" key="4">
    <source>
        <dbReference type="Pfam" id="PF07804"/>
    </source>
</evidence>
<protein>
    <submittedName>
        <fullName evidence="5">HipA domain-containing protein</fullName>
    </submittedName>
</protein>
<comment type="similarity">
    <text evidence="1">Belongs to the HipA Ser/Thr kinase family.</text>
</comment>
<accession>A0A7Y6IB05</accession>
<sequence>MREVAVASKYEKATYAGLARFINAVCSDDVEEYVRRLTAIVVMGNLDAHLKNWTVRYPDGITARLSPAYDFVSVSAYDEFRTEELAFPVNGGRVARLITLDNFRHLARRAGLEPDHVTDVVVRTVEALLDAWPQVRAGSATPAFVAAHIDQRLKSLPLVVEARR</sequence>
<dbReference type="Pfam" id="PF07804">
    <property type="entry name" value="HipA_C"/>
    <property type="match status" value="1"/>
</dbReference>
<evidence type="ECO:0000256" key="3">
    <source>
        <dbReference type="ARBA" id="ARBA00022777"/>
    </source>
</evidence>
<keyword evidence="2" id="KW-0808">Transferase</keyword>
<dbReference type="GO" id="GO:0005829">
    <property type="term" value="C:cytosol"/>
    <property type="evidence" value="ECO:0007669"/>
    <property type="project" value="TreeGrafter"/>
</dbReference>
<keyword evidence="6" id="KW-1185">Reference proteome</keyword>